<dbReference type="InterPro" id="IPR041561">
    <property type="entry name" value="PglD_N"/>
</dbReference>
<dbReference type="Gene3D" id="3.40.50.20">
    <property type="match status" value="1"/>
</dbReference>
<feature type="site" description="Increases basicity of active site His" evidence="2">
    <location>
        <position position="138"/>
    </location>
</feature>
<feature type="binding site" evidence="3">
    <location>
        <position position="67"/>
    </location>
    <ligand>
        <name>substrate</name>
    </ligand>
</feature>
<dbReference type="InterPro" id="IPR020019">
    <property type="entry name" value="AcTrfase_PglD-like"/>
</dbReference>
<dbReference type="Pfam" id="PF14602">
    <property type="entry name" value="Hexapep_2"/>
    <property type="match status" value="1"/>
</dbReference>
<dbReference type="SUPFAM" id="SSF51161">
    <property type="entry name" value="Trimeric LpxA-like enzymes"/>
    <property type="match status" value="1"/>
</dbReference>
<dbReference type="Pfam" id="PF00132">
    <property type="entry name" value="Hexapep"/>
    <property type="match status" value="1"/>
</dbReference>
<reference evidence="5 6" key="1">
    <citation type="submission" date="2018-08" db="EMBL/GenBank/DDBJ databases">
        <title>A genome reference for cultivated species of the human gut microbiota.</title>
        <authorList>
            <person name="Zou Y."/>
            <person name="Xue W."/>
            <person name="Luo G."/>
        </authorList>
    </citation>
    <scope>NUCLEOTIDE SEQUENCE [LARGE SCALE GENOMIC DNA]</scope>
    <source>
        <strain evidence="5 6">AM26-26AC</strain>
    </source>
</reference>
<dbReference type="CDD" id="cd03360">
    <property type="entry name" value="LbH_AT_putative"/>
    <property type="match status" value="1"/>
</dbReference>
<proteinExistence type="inferred from homology"/>
<evidence type="ECO:0000256" key="1">
    <source>
        <dbReference type="ARBA" id="ARBA00007274"/>
    </source>
</evidence>
<dbReference type="RefSeq" id="WP_004292713.1">
    <property type="nucleotide sequence ID" value="NZ_JAQECU010000004.1"/>
</dbReference>
<sequence>MRPLILVGGGGHCKSVIEAAESKGLVIGGILDLPENVGERILNYPVIGTDNDIPHLVSDFDFIVTLGFIKAPFLRIRLHERIEAAGGRLATVIASTAHVSQHATVQYGTVILHHACVNAGASIGKGCIINTFANIEHDALIGDYCHISTGAMVNGDCRIGKHTFLGSQSVMVNGTEIVAGCVIAAGTVIRKNILYKGIYSGNPALLKIKL</sequence>
<dbReference type="InterPro" id="IPR011004">
    <property type="entry name" value="Trimer_LpxA-like_sf"/>
</dbReference>
<dbReference type="EMBL" id="QSLA01000014">
    <property type="protein sequence ID" value="RHF06819.1"/>
    <property type="molecule type" value="Genomic_DNA"/>
</dbReference>
<name>A0A414M8H0_9BACE</name>
<comment type="similarity">
    <text evidence="1">Belongs to the transferase hexapeptide repeat family.</text>
</comment>
<dbReference type="AlphaFoldDB" id="A0A414M8H0"/>
<dbReference type="InterPro" id="IPR001451">
    <property type="entry name" value="Hexapep"/>
</dbReference>
<feature type="active site" description="Proton acceptor" evidence="2">
    <location>
        <position position="137"/>
    </location>
</feature>
<evidence type="ECO:0000259" key="4">
    <source>
        <dbReference type="Pfam" id="PF17836"/>
    </source>
</evidence>
<evidence type="ECO:0000256" key="2">
    <source>
        <dbReference type="PIRSR" id="PIRSR620019-1"/>
    </source>
</evidence>
<evidence type="ECO:0000313" key="5">
    <source>
        <dbReference type="EMBL" id="RHF06819.1"/>
    </source>
</evidence>
<dbReference type="Proteomes" id="UP000283538">
    <property type="component" value="Unassembled WGS sequence"/>
</dbReference>
<organism evidence="5 6">
    <name type="scientific">Bacteroides eggerthii</name>
    <dbReference type="NCBI Taxonomy" id="28111"/>
    <lineage>
        <taxon>Bacteria</taxon>
        <taxon>Pseudomonadati</taxon>
        <taxon>Bacteroidota</taxon>
        <taxon>Bacteroidia</taxon>
        <taxon>Bacteroidales</taxon>
        <taxon>Bacteroidaceae</taxon>
        <taxon>Bacteroides</taxon>
    </lineage>
</organism>
<dbReference type="InterPro" id="IPR050179">
    <property type="entry name" value="Trans_hexapeptide_repeat"/>
</dbReference>
<evidence type="ECO:0000313" key="6">
    <source>
        <dbReference type="Proteomes" id="UP000283538"/>
    </source>
</evidence>
<keyword evidence="5" id="KW-0808">Transferase</keyword>
<comment type="caution">
    <text evidence="5">The sequence shown here is derived from an EMBL/GenBank/DDBJ whole genome shotgun (WGS) entry which is preliminary data.</text>
</comment>
<evidence type="ECO:0000256" key="3">
    <source>
        <dbReference type="PIRSR" id="PIRSR620019-2"/>
    </source>
</evidence>
<dbReference type="Pfam" id="PF17836">
    <property type="entry name" value="PglD_N"/>
    <property type="match status" value="1"/>
</dbReference>
<dbReference type="NCBIfam" id="TIGR03570">
    <property type="entry name" value="NeuD_NnaD"/>
    <property type="match status" value="1"/>
</dbReference>
<accession>A0A414M8H0</accession>
<feature type="domain" description="PglD N-terminal" evidence="4">
    <location>
        <begin position="4"/>
        <end position="67"/>
    </location>
</feature>
<dbReference type="PANTHER" id="PTHR43300">
    <property type="entry name" value="ACETYLTRANSFERASE"/>
    <property type="match status" value="1"/>
</dbReference>
<dbReference type="GO" id="GO:0016740">
    <property type="term" value="F:transferase activity"/>
    <property type="evidence" value="ECO:0007669"/>
    <property type="project" value="UniProtKB-KW"/>
</dbReference>
<dbReference type="Gene3D" id="2.160.10.10">
    <property type="entry name" value="Hexapeptide repeat proteins"/>
    <property type="match status" value="1"/>
</dbReference>
<gene>
    <name evidence="5" type="ORF">DW701_12320</name>
</gene>
<dbReference type="PANTHER" id="PTHR43300:SF7">
    <property type="entry name" value="UDP-N-ACETYLBACILLOSAMINE N-ACETYLTRANSFERASE"/>
    <property type="match status" value="1"/>
</dbReference>
<feature type="binding site" evidence="3">
    <location>
        <position position="146"/>
    </location>
    <ligand>
        <name>acetyl-CoA</name>
        <dbReference type="ChEBI" id="CHEBI:57288"/>
    </ligand>
</feature>
<protein>
    <submittedName>
        <fullName evidence="5">Acetyltransferase</fullName>
    </submittedName>
</protein>